<feature type="transmembrane region" description="Helical" evidence="4">
    <location>
        <begin position="166"/>
        <end position="183"/>
    </location>
</feature>
<feature type="transmembrane region" description="Helical" evidence="4">
    <location>
        <begin position="254"/>
        <end position="271"/>
    </location>
</feature>
<protein>
    <submittedName>
        <fullName evidence="5">CynX/NimT family MFS transporter</fullName>
    </submittedName>
</protein>
<organism evidence="5 6">
    <name type="scientific">Pseudopedobacter beijingensis</name>
    <dbReference type="NCBI Taxonomy" id="1207056"/>
    <lineage>
        <taxon>Bacteria</taxon>
        <taxon>Pseudomonadati</taxon>
        <taxon>Bacteroidota</taxon>
        <taxon>Sphingobacteriia</taxon>
        <taxon>Sphingobacteriales</taxon>
        <taxon>Sphingobacteriaceae</taxon>
        <taxon>Pseudopedobacter</taxon>
    </lineage>
</organism>
<keyword evidence="3 4" id="KW-0472">Membrane</keyword>
<feature type="transmembrane region" description="Helical" evidence="4">
    <location>
        <begin position="337"/>
        <end position="360"/>
    </location>
</feature>
<dbReference type="InterPro" id="IPR036259">
    <property type="entry name" value="MFS_trans_sf"/>
</dbReference>
<dbReference type="Pfam" id="PF07690">
    <property type="entry name" value="MFS_1"/>
    <property type="match status" value="1"/>
</dbReference>
<dbReference type="InterPro" id="IPR011701">
    <property type="entry name" value="MFS"/>
</dbReference>
<keyword evidence="2 4" id="KW-1133">Transmembrane helix</keyword>
<dbReference type="InterPro" id="IPR052524">
    <property type="entry name" value="MFS_Cyanate_Porter"/>
</dbReference>
<dbReference type="Proteomes" id="UP001597118">
    <property type="component" value="Unassembled WGS sequence"/>
</dbReference>
<evidence type="ECO:0000256" key="3">
    <source>
        <dbReference type="ARBA" id="ARBA00023136"/>
    </source>
</evidence>
<evidence type="ECO:0000256" key="1">
    <source>
        <dbReference type="ARBA" id="ARBA00022692"/>
    </source>
</evidence>
<dbReference type="Gene3D" id="1.20.1250.20">
    <property type="entry name" value="MFS general substrate transporter like domains"/>
    <property type="match status" value="2"/>
</dbReference>
<dbReference type="CDD" id="cd17339">
    <property type="entry name" value="MFS_NIMT_CynX_like"/>
    <property type="match status" value="1"/>
</dbReference>
<gene>
    <name evidence="5" type="ORF">ACFSAH_00765</name>
</gene>
<accession>A0ABW4I7W9</accession>
<feature type="transmembrane region" description="Helical" evidence="4">
    <location>
        <begin position="49"/>
        <end position="66"/>
    </location>
</feature>
<feature type="transmembrane region" description="Helical" evidence="4">
    <location>
        <begin position="73"/>
        <end position="92"/>
    </location>
</feature>
<evidence type="ECO:0000256" key="2">
    <source>
        <dbReference type="ARBA" id="ARBA00022989"/>
    </source>
</evidence>
<dbReference type="SUPFAM" id="SSF103473">
    <property type="entry name" value="MFS general substrate transporter"/>
    <property type="match status" value="1"/>
</dbReference>
<proteinExistence type="predicted"/>
<feature type="transmembrane region" description="Helical" evidence="4">
    <location>
        <begin position="278"/>
        <end position="296"/>
    </location>
</feature>
<sequence>MRNRINWAVVVGVMGVFFISANLRAAITSVGPVISEISAQLNMSKFQSGLVTTIPLLAFGFLSVLAPKLASKLGVGKVLGFAMLLLTAGLLIRIQGSIGFLFLGAALIGTAIAMGNVLMPAFIKDRFVGNLGLVTGIFTVSMNLVGALAAGYSIKIGQLTGWGWKGSIGIWFILSLIAFLVWIPQFSQKNKTVQKLENESKETFGSLLKSPLAWCITLFMGLQSCLFYMLVAWLPVILQDWGMSKEQSGWTFSYVQLAQLPITFIGPILAVRMRNQAPLVWLTAISLLLGTIGIVFYKTTYIVPSVLAIGFSGGLAFSLVMMFFVLRTKSSIRAAQLSGMAQSFGYLIAACSPPLFGLIYDLTLDWTYPLLLYFLLAFSLLVLGLIASKNRYV</sequence>
<dbReference type="PANTHER" id="PTHR23523">
    <property type="match status" value="1"/>
</dbReference>
<evidence type="ECO:0000313" key="5">
    <source>
        <dbReference type="EMBL" id="MFD1628383.1"/>
    </source>
</evidence>
<dbReference type="RefSeq" id="WP_379660770.1">
    <property type="nucleotide sequence ID" value="NZ_JBHUDG010000001.1"/>
</dbReference>
<reference evidence="6" key="1">
    <citation type="journal article" date="2019" name="Int. J. Syst. Evol. Microbiol.">
        <title>The Global Catalogue of Microorganisms (GCM) 10K type strain sequencing project: providing services to taxonomists for standard genome sequencing and annotation.</title>
        <authorList>
            <consortium name="The Broad Institute Genomics Platform"/>
            <consortium name="The Broad Institute Genome Sequencing Center for Infectious Disease"/>
            <person name="Wu L."/>
            <person name="Ma J."/>
        </authorList>
    </citation>
    <scope>NUCLEOTIDE SEQUENCE [LARGE SCALE GENOMIC DNA]</scope>
    <source>
        <strain evidence="6">CCUG 53762</strain>
    </source>
</reference>
<feature type="transmembrane region" description="Helical" evidence="4">
    <location>
        <begin position="366"/>
        <end position="387"/>
    </location>
</feature>
<comment type="caution">
    <text evidence="5">The sequence shown here is derived from an EMBL/GenBank/DDBJ whole genome shotgun (WGS) entry which is preliminary data.</text>
</comment>
<feature type="transmembrane region" description="Helical" evidence="4">
    <location>
        <begin position="302"/>
        <end position="325"/>
    </location>
</feature>
<name>A0ABW4I7W9_9SPHI</name>
<evidence type="ECO:0000256" key="4">
    <source>
        <dbReference type="SAM" id="Phobius"/>
    </source>
</evidence>
<feature type="transmembrane region" description="Helical" evidence="4">
    <location>
        <begin position="131"/>
        <end position="154"/>
    </location>
</feature>
<evidence type="ECO:0000313" key="6">
    <source>
        <dbReference type="Proteomes" id="UP001597118"/>
    </source>
</evidence>
<dbReference type="PANTHER" id="PTHR23523:SF2">
    <property type="entry name" value="2-NITROIMIDAZOLE TRANSPORTER"/>
    <property type="match status" value="1"/>
</dbReference>
<keyword evidence="1 4" id="KW-0812">Transmembrane</keyword>
<feature type="transmembrane region" description="Helical" evidence="4">
    <location>
        <begin position="98"/>
        <end position="119"/>
    </location>
</feature>
<keyword evidence="6" id="KW-1185">Reference proteome</keyword>
<dbReference type="EMBL" id="JBHUDG010000001">
    <property type="protein sequence ID" value="MFD1628383.1"/>
    <property type="molecule type" value="Genomic_DNA"/>
</dbReference>
<feature type="transmembrane region" description="Helical" evidence="4">
    <location>
        <begin position="211"/>
        <end position="234"/>
    </location>
</feature>